<feature type="compositionally biased region" description="Low complexity" evidence="1">
    <location>
        <begin position="185"/>
        <end position="205"/>
    </location>
</feature>
<dbReference type="InterPro" id="IPR006569">
    <property type="entry name" value="CID_dom"/>
</dbReference>
<dbReference type="InterPro" id="IPR054127">
    <property type="entry name" value="Pcf11_C"/>
</dbReference>
<dbReference type="Pfam" id="PF21936">
    <property type="entry name" value="Pcf11_C"/>
    <property type="match status" value="1"/>
</dbReference>
<proteinExistence type="predicted"/>
<name>A0AAN6VAF5_9PEZI</name>
<dbReference type="GO" id="GO:0005849">
    <property type="term" value="C:mRNA cleavage factor complex"/>
    <property type="evidence" value="ECO:0007669"/>
    <property type="project" value="InterPro"/>
</dbReference>
<evidence type="ECO:0000256" key="1">
    <source>
        <dbReference type="SAM" id="MobiDB-lite"/>
    </source>
</evidence>
<protein>
    <recommendedName>
        <fullName evidence="2">CID domain-containing protein</fullName>
    </recommendedName>
</protein>
<dbReference type="PANTHER" id="PTHR15921:SF3">
    <property type="entry name" value="PRE-MRNA CLEAVAGE COMPLEX 2 PROTEIN PCF11"/>
    <property type="match status" value="1"/>
</dbReference>
<keyword evidence="4" id="KW-1185">Reference proteome</keyword>
<dbReference type="PROSITE" id="PS51391">
    <property type="entry name" value="CID"/>
    <property type="match status" value="1"/>
</dbReference>
<dbReference type="CDD" id="cd16982">
    <property type="entry name" value="CID_Pcf11"/>
    <property type="match status" value="1"/>
</dbReference>
<dbReference type="GO" id="GO:0003729">
    <property type="term" value="F:mRNA binding"/>
    <property type="evidence" value="ECO:0007669"/>
    <property type="project" value="InterPro"/>
</dbReference>
<sequence length="791" mass="83899">MADNAADVAEDYRQALEDLTVNSRIEIATLTNIARENASHGFAIAEALANHIKKVPPARTLPALYVLDSVVKNVPTPYALYFGPKLYSIFMGAYTKVDNSTRRKMDEMLKTWKEPVPGSISTKPVFPLEQVRPIEHALMAARNAAYAAQQTSYQGQQQLMRGRQAAPPRDTPTPPTGRGYPPPGQQHQQQQQQQQPSYSGSNGQQRQDASQKQYQNHPASGPNAIPHRATPQPTPPIGSYPPYQQPGAGPVYGTPKSGGISIDKLKDDIQQLIVAEKAEFASDPLDTSKQTRLKALLDLQTIIHNQEMPQEQLMIIRDRVAELAVNIRPQSRPQVPATAAGPAAGSAGLTGLGLVGPYNTNANTATPPPAVSQQSTPMPPSAAAVIAAALGRPSSVSSAPPATGGVAPAPASTPGVSIDSLFGQGALAALVSGAARKSVTPQQTPTPQPLPFSQAPAAAPAPAPTPAPPVLGPAAAAAIAAALRSPPQQQGPAGPPRPASAAPAAPPSNPSALLAMLRQSGLINSGGSTPTPSSALAGLAGLPSLAGVVSGNPQLGAASLKTFRPHAVFRLYDDLGPPCSQCGRRFRTDDEGRRKKTAHMDWHFRVHQRMNDAEKRGQHRSWYVDELDWIRTREAIDTDYTHPAPDLSSASLSYDSSSYNSSSHHQHHHNPSGSQPGTFNHFQPSAPGASSSSTSTGGPSNIPYLPVPEDSAARVNGACPICQEKFEMKWLDEAQEWVWMDAVRVGGRVFHASCYREAYGAGSQPQQQQGVKRKAEEDVGGFRGKIKTEGY</sequence>
<dbReference type="SMART" id="SM00582">
    <property type="entry name" value="RPR"/>
    <property type="match status" value="1"/>
</dbReference>
<feature type="compositionally biased region" description="Low complexity" evidence="1">
    <location>
        <begin position="684"/>
        <end position="700"/>
    </location>
</feature>
<dbReference type="EMBL" id="MU853561">
    <property type="protein sequence ID" value="KAK4146521.1"/>
    <property type="molecule type" value="Genomic_DNA"/>
</dbReference>
<feature type="region of interest" description="Disordered" evidence="1">
    <location>
        <begin position="484"/>
        <end position="511"/>
    </location>
</feature>
<dbReference type="Proteomes" id="UP001302676">
    <property type="component" value="Unassembled WGS sequence"/>
</dbReference>
<dbReference type="InterPro" id="IPR021605">
    <property type="entry name" value="Pcf11_Clp1-ID"/>
</dbReference>
<dbReference type="FunFam" id="1.25.40.90:FF:000016">
    <property type="entry name" value="mRNA cleavage factor complex component Pcf11"/>
    <property type="match status" value="1"/>
</dbReference>
<dbReference type="PANTHER" id="PTHR15921">
    <property type="entry name" value="PRE-MRNA CLEAVAGE COMPLEX II"/>
    <property type="match status" value="1"/>
</dbReference>
<feature type="domain" description="CID" evidence="2">
    <location>
        <begin position="4"/>
        <end position="142"/>
    </location>
</feature>
<dbReference type="GeneID" id="87819616"/>
<feature type="compositionally biased region" description="Pro residues" evidence="1">
    <location>
        <begin position="169"/>
        <end position="184"/>
    </location>
</feature>
<feature type="compositionally biased region" description="Low complexity" evidence="1">
    <location>
        <begin position="651"/>
        <end position="663"/>
    </location>
</feature>
<organism evidence="3 4">
    <name type="scientific">Dichotomopilus funicola</name>
    <dbReference type="NCBI Taxonomy" id="1934379"/>
    <lineage>
        <taxon>Eukaryota</taxon>
        <taxon>Fungi</taxon>
        <taxon>Dikarya</taxon>
        <taxon>Ascomycota</taxon>
        <taxon>Pezizomycotina</taxon>
        <taxon>Sordariomycetes</taxon>
        <taxon>Sordariomycetidae</taxon>
        <taxon>Sordariales</taxon>
        <taxon>Chaetomiaceae</taxon>
        <taxon>Dichotomopilus</taxon>
    </lineage>
</organism>
<feature type="compositionally biased region" description="Low complexity" evidence="1">
    <location>
        <begin position="149"/>
        <end position="168"/>
    </location>
</feature>
<dbReference type="GO" id="GO:0031124">
    <property type="term" value="P:mRNA 3'-end processing"/>
    <property type="evidence" value="ECO:0007669"/>
    <property type="project" value="InterPro"/>
</dbReference>
<dbReference type="InterPro" id="IPR045154">
    <property type="entry name" value="PCF11-like"/>
</dbReference>
<dbReference type="Pfam" id="PF04818">
    <property type="entry name" value="CID"/>
    <property type="match status" value="1"/>
</dbReference>
<evidence type="ECO:0000313" key="3">
    <source>
        <dbReference type="EMBL" id="KAK4146521.1"/>
    </source>
</evidence>
<feature type="region of interest" description="Disordered" evidence="1">
    <location>
        <begin position="438"/>
        <end position="471"/>
    </location>
</feature>
<dbReference type="GO" id="GO:0006369">
    <property type="term" value="P:termination of RNA polymerase II transcription"/>
    <property type="evidence" value="ECO:0007669"/>
    <property type="project" value="InterPro"/>
</dbReference>
<feature type="compositionally biased region" description="Pro residues" evidence="1">
    <location>
        <begin position="493"/>
        <end position="509"/>
    </location>
</feature>
<feature type="compositionally biased region" description="Polar residues" evidence="1">
    <location>
        <begin position="206"/>
        <end position="218"/>
    </location>
</feature>
<dbReference type="AlphaFoldDB" id="A0AAN6VAF5"/>
<dbReference type="RefSeq" id="XP_062639892.1">
    <property type="nucleotide sequence ID" value="XM_062783003.1"/>
</dbReference>
<dbReference type="GO" id="GO:0000993">
    <property type="term" value="F:RNA polymerase II complex binding"/>
    <property type="evidence" value="ECO:0007669"/>
    <property type="project" value="InterPro"/>
</dbReference>
<gene>
    <name evidence="3" type="ORF">C8A04DRAFT_34975</name>
</gene>
<evidence type="ECO:0000313" key="4">
    <source>
        <dbReference type="Proteomes" id="UP001302676"/>
    </source>
</evidence>
<feature type="region of interest" description="Disordered" evidence="1">
    <location>
        <begin position="651"/>
        <end position="708"/>
    </location>
</feature>
<feature type="region of interest" description="Disordered" evidence="1">
    <location>
        <begin position="149"/>
        <end position="255"/>
    </location>
</feature>
<dbReference type="Gene3D" id="1.25.40.90">
    <property type="match status" value="1"/>
</dbReference>
<comment type="caution">
    <text evidence="3">The sequence shown here is derived from an EMBL/GenBank/DDBJ whole genome shotgun (WGS) entry which is preliminary data.</text>
</comment>
<dbReference type="InterPro" id="IPR008942">
    <property type="entry name" value="ENTH_VHS"/>
</dbReference>
<dbReference type="GO" id="GO:0005737">
    <property type="term" value="C:cytoplasm"/>
    <property type="evidence" value="ECO:0007669"/>
    <property type="project" value="TreeGrafter"/>
</dbReference>
<reference evidence="3" key="2">
    <citation type="submission" date="2023-05" db="EMBL/GenBank/DDBJ databases">
        <authorList>
            <consortium name="Lawrence Berkeley National Laboratory"/>
            <person name="Steindorff A."/>
            <person name="Hensen N."/>
            <person name="Bonometti L."/>
            <person name="Westerberg I."/>
            <person name="Brannstrom I.O."/>
            <person name="Guillou S."/>
            <person name="Cros-Aarteil S."/>
            <person name="Calhoun S."/>
            <person name="Haridas S."/>
            <person name="Kuo A."/>
            <person name="Mondo S."/>
            <person name="Pangilinan J."/>
            <person name="Riley R."/>
            <person name="Labutti K."/>
            <person name="Andreopoulos B."/>
            <person name="Lipzen A."/>
            <person name="Chen C."/>
            <person name="Yanf M."/>
            <person name="Daum C."/>
            <person name="Ng V."/>
            <person name="Clum A."/>
            <person name="Ohm R."/>
            <person name="Martin F."/>
            <person name="Silar P."/>
            <person name="Natvig D."/>
            <person name="Lalanne C."/>
            <person name="Gautier V."/>
            <person name="Ament-Velasquez S.L."/>
            <person name="Kruys A."/>
            <person name="Hutchinson M.I."/>
            <person name="Powell A.J."/>
            <person name="Barry K."/>
            <person name="Miller A.N."/>
            <person name="Grigoriev I.V."/>
            <person name="Debuchy R."/>
            <person name="Gladieux P."/>
            <person name="Thoren M.H."/>
            <person name="Johannesson H."/>
        </authorList>
    </citation>
    <scope>NUCLEOTIDE SEQUENCE</scope>
    <source>
        <strain evidence="3">CBS 141.50</strain>
    </source>
</reference>
<feature type="region of interest" description="Disordered" evidence="1">
    <location>
        <begin position="762"/>
        <end position="791"/>
    </location>
</feature>
<reference evidence="3" key="1">
    <citation type="journal article" date="2023" name="Mol. Phylogenet. Evol.">
        <title>Genome-scale phylogeny and comparative genomics of the fungal order Sordariales.</title>
        <authorList>
            <person name="Hensen N."/>
            <person name="Bonometti L."/>
            <person name="Westerberg I."/>
            <person name="Brannstrom I.O."/>
            <person name="Guillou S."/>
            <person name="Cros-Aarteil S."/>
            <person name="Calhoun S."/>
            <person name="Haridas S."/>
            <person name="Kuo A."/>
            <person name="Mondo S."/>
            <person name="Pangilinan J."/>
            <person name="Riley R."/>
            <person name="LaButti K."/>
            <person name="Andreopoulos B."/>
            <person name="Lipzen A."/>
            <person name="Chen C."/>
            <person name="Yan M."/>
            <person name="Daum C."/>
            <person name="Ng V."/>
            <person name="Clum A."/>
            <person name="Steindorff A."/>
            <person name="Ohm R.A."/>
            <person name="Martin F."/>
            <person name="Silar P."/>
            <person name="Natvig D.O."/>
            <person name="Lalanne C."/>
            <person name="Gautier V."/>
            <person name="Ament-Velasquez S.L."/>
            <person name="Kruys A."/>
            <person name="Hutchinson M.I."/>
            <person name="Powell A.J."/>
            <person name="Barry K."/>
            <person name="Miller A.N."/>
            <person name="Grigoriev I.V."/>
            <person name="Debuchy R."/>
            <person name="Gladieux P."/>
            <person name="Hiltunen Thoren M."/>
            <person name="Johannesson H."/>
        </authorList>
    </citation>
    <scope>NUCLEOTIDE SEQUENCE</scope>
    <source>
        <strain evidence="3">CBS 141.50</strain>
    </source>
</reference>
<dbReference type="InterPro" id="IPR047415">
    <property type="entry name" value="Pcf11_CID"/>
</dbReference>
<accession>A0AAN6VAF5</accession>
<feature type="compositionally biased region" description="Pro residues" evidence="1">
    <location>
        <begin position="459"/>
        <end position="471"/>
    </location>
</feature>
<dbReference type="Pfam" id="PF11526">
    <property type="entry name" value="Pfc11_Clp1_ID"/>
    <property type="match status" value="1"/>
</dbReference>
<dbReference type="SUPFAM" id="SSF48464">
    <property type="entry name" value="ENTH/VHS domain"/>
    <property type="match status" value="1"/>
</dbReference>
<evidence type="ECO:0000259" key="2">
    <source>
        <dbReference type="PROSITE" id="PS51391"/>
    </source>
</evidence>